<evidence type="ECO:0000313" key="1">
    <source>
        <dbReference type="EMBL" id="KRY94813.1"/>
    </source>
</evidence>
<keyword evidence="2" id="KW-1185">Reference proteome</keyword>
<dbReference type="EMBL" id="JYDS01004901">
    <property type="protein sequence ID" value="KRY94813.1"/>
    <property type="molecule type" value="Genomic_DNA"/>
</dbReference>
<organism evidence="1 2">
    <name type="scientific">Trichinella pseudospiralis</name>
    <name type="common">Parasitic roundworm</name>
    <dbReference type="NCBI Taxonomy" id="6337"/>
    <lineage>
        <taxon>Eukaryota</taxon>
        <taxon>Metazoa</taxon>
        <taxon>Ecdysozoa</taxon>
        <taxon>Nematoda</taxon>
        <taxon>Enoplea</taxon>
        <taxon>Dorylaimia</taxon>
        <taxon>Trichinellida</taxon>
        <taxon>Trichinellidae</taxon>
        <taxon>Trichinella</taxon>
    </lineage>
</organism>
<reference evidence="1 2" key="1">
    <citation type="submission" date="2015-01" db="EMBL/GenBank/DDBJ databases">
        <title>Evolution of Trichinella species and genotypes.</title>
        <authorList>
            <person name="Korhonen P.K."/>
            <person name="Edoardo P."/>
            <person name="Giuseppe L.R."/>
            <person name="Gasser R.B."/>
        </authorList>
    </citation>
    <scope>NUCLEOTIDE SEQUENCE [LARGE SCALE GENOMIC DNA]</scope>
    <source>
        <strain evidence="1">ISS588</strain>
    </source>
</reference>
<dbReference type="AlphaFoldDB" id="A0A0V1G9F9"/>
<sequence>MVAFSRFIYAEDLSSRALLTPHYCYNHALTRPVPLSLRKSGNI</sequence>
<comment type="caution">
    <text evidence="1">The sequence shown here is derived from an EMBL/GenBank/DDBJ whole genome shotgun (WGS) entry which is preliminary data.</text>
</comment>
<gene>
    <name evidence="1" type="ORF">T4B_1526</name>
</gene>
<evidence type="ECO:0000313" key="2">
    <source>
        <dbReference type="Proteomes" id="UP000054805"/>
    </source>
</evidence>
<accession>A0A0V1G9F9</accession>
<proteinExistence type="predicted"/>
<dbReference type="Proteomes" id="UP000054805">
    <property type="component" value="Unassembled WGS sequence"/>
</dbReference>
<name>A0A0V1G9F9_TRIPS</name>
<feature type="non-terminal residue" evidence="1">
    <location>
        <position position="43"/>
    </location>
</feature>
<protein>
    <submittedName>
        <fullName evidence="1">Uncharacterized protein</fullName>
    </submittedName>
</protein>